<protein>
    <submittedName>
        <fullName evidence="2">Uncharacterized protein</fullName>
    </submittedName>
</protein>
<dbReference type="EMBL" id="JBBNAG010000012">
    <property type="protein sequence ID" value="KAK9088696.1"/>
    <property type="molecule type" value="Genomic_DNA"/>
</dbReference>
<feature type="transmembrane region" description="Helical" evidence="1">
    <location>
        <begin position="40"/>
        <end position="60"/>
    </location>
</feature>
<keyword evidence="1" id="KW-1133">Transmembrane helix</keyword>
<reference evidence="2 3" key="1">
    <citation type="submission" date="2024-01" db="EMBL/GenBank/DDBJ databases">
        <title>Genome assemblies of Stephania.</title>
        <authorList>
            <person name="Yang L."/>
        </authorList>
    </citation>
    <scope>NUCLEOTIDE SEQUENCE [LARGE SCALE GENOMIC DNA]</scope>
    <source>
        <strain evidence="2">JXDWG</strain>
        <tissue evidence="2">Leaf</tissue>
    </source>
</reference>
<evidence type="ECO:0000256" key="1">
    <source>
        <dbReference type="SAM" id="Phobius"/>
    </source>
</evidence>
<name>A0AAP0HLF6_9MAGN</name>
<organism evidence="2 3">
    <name type="scientific">Stephania cephalantha</name>
    <dbReference type="NCBI Taxonomy" id="152367"/>
    <lineage>
        <taxon>Eukaryota</taxon>
        <taxon>Viridiplantae</taxon>
        <taxon>Streptophyta</taxon>
        <taxon>Embryophyta</taxon>
        <taxon>Tracheophyta</taxon>
        <taxon>Spermatophyta</taxon>
        <taxon>Magnoliopsida</taxon>
        <taxon>Ranunculales</taxon>
        <taxon>Menispermaceae</taxon>
        <taxon>Menispermoideae</taxon>
        <taxon>Cissampelideae</taxon>
        <taxon>Stephania</taxon>
    </lineage>
</organism>
<proteinExistence type="predicted"/>
<accession>A0AAP0HLF6</accession>
<keyword evidence="1" id="KW-0472">Membrane</keyword>
<keyword evidence="1" id="KW-0812">Transmembrane</keyword>
<comment type="caution">
    <text evidence="2">The sequence shown here is derived from an EMBL/GenBank/DDBJ whole genome shotgun (WGS) entry which is preliminary data.</text>
</comment>
<evidence type="ECO:0000313" key="2">
    <source>
        <dbReference type="EMBL" id="KAK9088696.1"/>
    </source>
</evidence>
<evidence type="ECO:0000313" key="3">
    <source>
        <dbReference type="Proteomes" id="UP001419268"/>
    </source>
</evidence>
<keyword evidence="3" id="KW-1185">Reference proteome</keyword>
<dbReference type="Proteomes" id="UP001419268">
    <property type="component" value="Unassembled WGS sequence"/>
</dbReference>
<sequence>MHEVSRNPQCRVSSLWEDSLFVQSQVFLKHHQLYMISEHFIIFFMVQLFKLIMLFGVFCIEKYDFNDKLCLYEICDINISFSYDFWRLKVLGLRPILFYFL</sequence>
<dbReference type="AlphaFoldDB" id="A0AAP0HLF6"/>
<gene>
    <name evidence="2" type="ORF">Scep_027778</name>
</gene>